<keyword evidence="6" id="KW-0732">Signal</keyword>
<evidence type="ECO:0000256" key="4">
    <source>
        <dbReference type="ARBA" id="ARBA00022801"/>
    </source>
</evidence>
<comment type="similarity">
    <text evidence="1 6">Belongs to the peptidase S10 family.</text>
</comment>
<dbReference type="InterPro" id="IPR001563">
    <property type="entry name" value="Peptidase_S10"/>
</dbReference>
<gene>
    <name evidence="7" type="ORF">Sste5346_006887</name>
</gene>
<keyword evidence="5" id="KW-0325">Glycoprotein</keyword>
<name>A0ABR3YXF4_9PEZI</name>
<dbReference type="Gene3D" id="1.10.287.410">
    <property type="match status" value="1"/>
</dbReference>
<proteinExistence type="inferred from homology"/>
<evidence type="ECO:0000256" key="3">
    <source>
        <dbReference type="ARBA" id="ARBA00022670"/>
    </source>
</evidence>
<protein>
    <recommendedName>
        <fullName evidence="6">Carboxypeptidase</fullName>
        <ecNumber evidence="6">3.4.16.-</ecNumber>
    </recommendedName>
</protein>
<evidence type="ECO:0000256" key="1">
    <source>
        <dbReference type="ARBA" id="ARBA00009431"/>
    </source>
</evidence>
<feature type="signal peptide" evidence="6">
    <location>
        <begin position="1"/>
        <end position="18"/>
    </location>
</feature>
<sequence>MKILSALLLPATVALASSQIPLGPPSDAGASAEGDSDVHAFQVFQSDYSDAHSIRIRKQEEWLCEARSTQYTGWLDVGTKHLFFWYFESRTAPDQDPLVLWQTGGPGGSSMLGMLEELGPCLINEYGNGTVYNPYGWNQEANLLFVDQPAGVGFSYLDEGEPVPDNSFDAAKDLHLFLQLFVSKVFPKLEHRDFHITGESYGGHYEPILGAHIVSTNALQPQRTQINLKSVLVGNGYFSPLDTAFGYWETLCTTNPGVAEPVFNATRCDIMAENLPRCLELARVCYNYPDPAICGAASEVCWNGVIVHYDGESYKGGRNRFDITAPCTVDEFCYPQAAAIQTYLNQKNVKEALGVPPSIDRYNVSSDAVAMAFELSADRGISTEPQVLYLLKSGIDFLVYQGNLDLACNTAGNLKWANNMPWKGQPEFNGKSLEPWYYEGKEAGKFKEVYIKTGDTSARTRFSFLTVDGSGHMVPQDQPGPALQMLTQWLKGGKFA</sequence>
<dbReference type="PROSITE" id="PS00131">
    <property type="entry name" value="CARBOXYPEPT_SER_SER"/>
    <property type="match status" value="1"/>
</dbReference>
<keyword evidence="3 6" id="KW-0645">Protease</keyword>
<accession>A0ABR3YXF4</accession>
<comment type="caution">
    <text evidence="7">The sequence shown here is derived from an EMBL/GenBank/DDBJ whole genome shotgun (WGS) entry which is preliminary data.</text>
</comment>
<dbReference type="InterPro" id="IPR018202">
    <property type="entry name" value="Ser_caboxypep_ser_AS"/>
</dbReference>
<dbReference type="PANTHER" id="PTHR11802:SF432">
    <property type="entry name" value="Y, PUTATIVE-RELATED"/>
    <property type="match status" value="1"/>
</dbReference>
<dbReference type="EC" id="3.4.16.-" evidence="6"/>
<dbReference type="Pfam" id="PF00450">
    <property type="entry name" value="Peptidase_S10"/>
    <property type="match status" value="1"/>
</dbReference>
<dbReference type="InterPro" id="IPR033124">
    <property type="entry name" value="Ser_caboxypep_his_AS"/>
</dbReference>
<keyword evidence="8" id="KW-1185">Reference proteome</keyword>
<evidence type="ECO:0000256" key="2">
    <source>
        <dbReference type="ARBA" id="ARBA00022645"/>
    </source>
</evidence>
<dbReference type="SUPFAM" id="SSF53474">
    <property type="entry name" value="alpha/beta-Hydrolases"/>
    <property type="match status" value="1"/>
</dbReference>
<evidence type="ECO:0000256" key="6">
    <source>
        <dbReference type="RuleBase" id="RU361156"/>
    </source>
</evidence>
<feature type="chain" id="PRO_5045001302" description="Carboxypeptidase" evidence="6">
    <location>
        <begin position="19"/>
        <end position="496"/>
    </location>
</feature>
<keyword evidence="2 6" id="KW-0121">Carboxypeptidase</keyword>
<keyword evidence="4 6" id="KW-0378">Hydrolase</keyword>
<dbReference type="PROSITE" id="PS00560">
    <property type="entry name" value="CARBOXYPEPT_SER_HIS"/>
    <property type="match status" value="1"/>
</dbReference>
<evidence type="ECO:0000313" key="7">
    <source>
        <dbReference type="EMBL" id="KAL1892602.1"/>
    </source>
</evidence>
<dbReference type="PRINTS" id="PR00724">
    <property type="entry name" value="CRBOXYPTASEC"/>
</dbReference>
<evidence type="ECO:0000313" key="8">
    <source>
        <dbReference type="Proteomes" id="UP001583186"/>
    </source>
</evidence>
<dbReference type="InterPro" id="IPR029058">
    <property type="entry name" value="AB_hydrolase_fold"/>
</dbReference>
<dbReference type="PANTHER" id="PTHR11802">
    <property type="entry name" value="SERINE PROTEASE FAMILY S10 SERINE CARBOXYPEPTIDASE"/>
    <property type="match status" value="1"/>
</dbReference>
<dbReference type="Proteomes" id="UP001583186">
    <property type="component" value="Unassembled WGS sequence"/>
</dbReference>
<dbReference type="EMBL" id="JAWCUI010000043">
    <property type="protein sequence ID" value="KAL1892602.1"/>
    <property type="molecule type" value="Genomic_DNA"/>
</dbReference>
<reference evidence="7 8" key="1">
    <citation type="journal article" date="2024" name="IMA Fungus">
        <title>IMA Genome - F19 : A genome assembly and annotation guide to empower mycologists, including annotated draft genome sequences of Ceratocystis pirilliformis, Diaporthe australafricana, Fusarium ophioides, Paecilomyces lecythidis, and Sporothrix stenoceras.</title>
        <authorList>
            <person name="Aylward J."/>
            <person name="Wilson A.M."/>
            <person name="Visagie C.M."/>
            <person name="Spraker J."/>
            <person name="Barnes I."/>
            <person name="Buitendag C."/>
            <person name="Ceriani C."/>
            <person name="Del Mar Angel L."/>
            <person name="du Plessis D."/>
            <person name="Fuchs T."/>
            <person name="Gasser K."/>
            <person name="Kramer D."/>
            <person name="Li W."/>
            <person name="Munsamy K."/>
            <person name="Piso A."/>
            <person name="Price J.L."/>
            <person name="Sonnekus B."/>
            <person name="Thomas C."/>
            <person name="van der Nest A."/>
            <person name="van Dijk A."/>
            <person name="van Heerden A."/>
            <person name="van Vuuren N."/>
            <person name="Yilmaz N."/>
            <person name="Duong T.A."/>
            <person name="van der Merwe N.A."/>
            <person name="Wingfield M.J."/>
            <person name="Wingfield B.D."/>
        </authorList>
    </citation>
    <scope>NUCLEOTIDE SEQUENCE [LARGE SCALE GENOMIC DNA]</scope>
    <source>
        <strain evidence="7 8">CMW 5346</strain>
    </source>
</reference>
<dbReference type="Gene3D" id="3.40.50.1820">
    <property type="entry name" value="alpha/beta hydrolase"/>
    <property type="match status" value="1"/>
</dbReference>
<organism evidence="7 8">
    <name type="scientific">Sporothrix stenoceras</name>
    <dbReference type="NCBI Taxonomy" id="5173"/>
    <lineage>
        <taxon>Eukaryota</taxon>
        <taxon>Fungi</taxon>
        <taxon>Dikarya</taxon>
        <taxon>Ascomycota</taxon>
        <taxon>Pezizomycotina</taxon>
        <taxon>Sordariomycetes</taxon>
        <taxon>Sordariomycetidae</taxon>
        <taxon>Ophiostomatales</taxon>
        <taxon>Ophiostomataceae</taxon>
        <taxon>Sporothrix</taxon>
    </lineage>
</organism>
<evidence type="ECO:0000256" key="5">
    <source>
        <dbReference type="ARBA" id="ARBA00023180"/>
    </source>
</evidence>